<feature type="transmembrane region" description="Helical" evidence="2">
    <location>
        <begin position="17"/>
        <end position="36"/>
    </location>
</feature>
<feature type="transmembrane region" description="Helical" evidence="2">
    <location>
        <begin position="72"/>
        <end position="88"/>
    </location>
</feature>
<dbReference type="InterPro" id="IPR003744">
    <property type="entry name" value="YhhQ"/>
</dbReference>
<evidence type="ECO:0000256" key="2">
    <source>
        <dbReference type="SAM" id="Phobius"/>
    </source>
</evidence>
<accession>A0ABV3PUG9</accession>
<dbReference type="Proteomes" id="UP001555786">
    <property type="component" value="Unassembled WGS sequence"/>
</dbReference>
<keyword evidence="4" id="KW-1185">Reference proteome</keyword>
<reference evidence="3 4" key="1">
    <citation type="submission" date="2024-07" db="EMBL/GenBank/DDBJ databases">
        <title>Description of Labrys sedimenti sp. nov., isolated from a diclofenac-degrading enrichment culture.</title>
        <authorList>
            <person name="Tancsics A."/>
            <person name="Csepanyi A."/>
        </authorList>
    </citation>
    <scope>NUCLEOTIDE SEQUENCE [LARGE SCALE GENOMIC DNA]</scope>
    <source>
        <strain evidence="3 4">LMG 23578</strain>
    </source>
</reference>
<dbReference type="Pfam" id="PF02592">
    <property type="entry name" value="Vut_1"/>
    <property type="match status" value="2"/>
</dbReference>
<dbReference type="RefSeq" id="WP_367625901.1">
    <property type="nucleotide sequence ID" value="NZ_JBFNQD010000012.1"/>
</dbReference>
<protein>
    <recommendedName>
        <fullName evidence="1">Queuosine precursor transporter</fullName>
    </recommendedName>
</protein>
<evidence type="ECO:0000256" key="1">
    <source>
        <dbReference type="NCBIfam" id="TIGR00697"/>
    </source>
</evidence>
<keyword evidence="2" id="KW-0812">Transmembrane</keyword>
<evidence type="ECO:0000313" key="3">
    <source>
        <dbReference type="EMBL" id="MEW9309088.1"/>
    </source>
</evidence>
<keyword evidence="2" id="KW-1133">Transmembrane helix</keyword>
<comment type="caution">
    <text evidence="3">The sequence shown here is derived from an EMBL/GenBank/DDBJ whole genome shotgun (WGS) entry which is preliminary data.</text>
</comment>
<proteinExistence type="predicted"/>
<gene>
    <name evidence="3" type="ORF">ABXS05_26295</name>
</gene>
<evidence type="ECO:0000313" key="4">
    <source>
        <dbReference type="Proteomes" id="UP001555786"/>
    </source>
</evidence>
<dbReference type="EMBL" id="JBFNQD010000012">
    <property type="protein sequence ID" value="MEW9309088.1"/>
    <property type="molecule type" value="Genomic_DNA"/>
</dbReference>
<dbReference type="NCBIfam" id="TIGR00697">
    <property type="entry name" value="queuosine precursor transporter"/>
    <property type="match status" value="1"/>
</dbReference>
<feature type="transmembrane region" description="Helical" evidence="2">
    <location>
        <begin position="42"/>
        <end position="60"/>
    </location>
</feature>
<organism evidence="3 4">
    <name type="scientific">Labrys neptuniae</name>
    <dbReference type="NCBI Taxonomy" id="376174"/>
    <lineage>
        <taxon>Bacteria</taxon>
        <taxon>Pseudomonadati</taxon>
        <taxon>Pseudomonadota</taxon>
        <taxon>Alphaproteobacteria</taxon>
        <taxon>Hyphomicrobiales</taxon>
        <taxon>Xanthobacteraceae</taxon>
        <taxon>Labrys</taxon>
    </lineage>
</organism>
<sequence length="186" mass="20602">MTANPLFNSFAGLRWRYVLAHAVIVAAANWGVQYVVPGTSDFLTWGAFIFPVAFFITDLCNRRHGVEMTRKVVMASFVIAVIVSFVAADPRIAIASGVAFISGQMVDAQVFNRFRQHAWWVPPSISNILASTVDSVLFWVIAFVGTDVPWVSLGFADYAIKIAMVFVVMPVYGYLVFRDRLAAKTV</sequence>
<dbReference type="PANTHER" id="PTHR34300">
    <property type="entry name" value="QUEUOSINE PRECURSOR TRANSPORTER-RELATED"/>
    <property type="match status" value="1"/>
</dbReference>
<dbReference type="PANTHER" id="PTHR34300:SF1">
    <property type="entry name" value="QUEUOSINE PRECURSOR TRANSPORTER"/>
    <property type="match status" value="1"/>
</dbReference>
<name>A0ABV3PUG9_9HYPH</name>
<feature type="transmembrane region" description="Helical" evidence="2">
    <location>
        <begin position="158"/>
        <end position="177"/>
    </location>
</feature>
<keyword evidence="2" id="KW-0472">Membrane</keyword>